<proteinExistence type="predicted"/>
<reference evidence="5 6" key="1">
    <citation type="submission" date="2016-10" db="EMBL/GenBank/DDBJ databases">
        <authorList>
            <person name="de Groot N.N."/>
        </authorList>
    </citation>
    <scope>NUCLEOTIDE SEQUENCE [LARGE SCALE GENOMIC DNA]</scope>
    <source>
        <strain evidence="5 6">DSM 26880</strain>
    </source>
</reference>
<dbReference type="InterPro" id="IPR000669">
    <property type="entry name" value="Mannitol_DH"/>
</dbReference>
<organism evidence="5 6">
    <name type="scientific">Citreimonas salinaria</name>
    <dbReference type="NCBI Taxonomy" id="321339"/>
    <lineage>
        <taxon>Bacteria</taxon>
        <taxon>Pseudomonadati</taxon>
        <taxon>Pseudomonadota</taxon>
        <taxon>Alphaproteobacteria</taxon>
        <taxon>Rhodobacterales</taxon>
        <taxon>Roseobacteraceae</taxon>
        <taxon>Citreimonas</taxon>
    </lineage>
</organism>
<evidence type="ECO:0000256" key="2">
    <source>
        <dbReference type="ARBA" id="ARBA00023027"/>
    </source>
</evidence>
<dbReference type="Proteomes" id="UP000199286">
    <property type="component" value="Unassembled WGS sequence"/>
</dbReference>
<dbReference type="GO" id="GO:0016616">
    <property type="term" value="F:oxidoreductase activity, acting on the CH-OH group of donors, NAD or NADP as acceptor"/>
    <property type="evidence" value="ECO:0007669"/>
    <property type="project" value="TreeGrafter"/>
</dbReference>
<name>A0A1H3F817_9RHOB</name>
<evidence type="ECO:0000313" key="6">
    <source>
        <dbReference type="Proteomes" id="UP000199286"/>
    </source>
</evidence>
<keyword evidence="2" id="KW-0520">NAD</keyword>
<dbReference type="PANTHER" id="PTHR43362:SF1">
    <property type="entry name" value="MANNITOL DEHYDROGENASE 2-RELATED"/>
    <property type="match status" value="1"/>
</dbReference>
<sequence length="489" mass="52364">MTRLGANHLRHLPDGVRPDYALASQGIGILHIGLGAFHRAHQAAYTDAALAVQGGDWRIVAVSLRSTATVDALNAQDGLFTLIERGADGDRARVIGSIADAVAAARETEAVSARIARPEIRIVSLTVTEKAYGIDRAALDIDPDHPAVAADLARPDAPQGVIGLLVDGLRRRRDAGLEPPAILCCDNLPDNGALLRAGVLGFARHVDPALADWIDDNVVFPSSMVDRITPAATEETVQLAHRLTGYEDAAAIETEPFSQWVIEDRFPLGRPAWEAGGAIFVEDVQPYERMKLRMLNGAHSLIAYAGFLAGHAFVRDAMADRALASLVDRHMRAAARTVGALEGIDLDAYRQALVVRFANPAIAHQTHQIAMDGTEKLPLRILAPAQEALASGDDPAPYAFAVAAWMRYVLGRDERGDPYDLRDPRSGVLTRAIAGTDGSAAEIVQALNALPQLFPAELRNSATFRGQVETRLATLLSDGMRAAIAKEAT</sequence>
<accession>A0A1H3F817</accession>
<dbReference type="GO" id="GO:0019594">
    <property type="term" value="P:mannitol metabolic process"/>
    <property type="evidence" value="ECO:0007669"/>
    <property type="project" value="InterPro"/>
</dbReference>
<dbReference type="Gene3D" id="3.40.50.720">
    <property type="entry name" value="NAD(P)-binding Rossmann-like Domain"/>
    <property type="match status" value="1"/>
</dbReference>
<dbReference type="Pfam" id="PF08125">
    <property type="entry name" value="Mannitol_dh_C"/>
    <property type="match status" value="1"/>
</dbReference>
<evidence type="ECO:0000256" key="1">
    <source>
        <dbReference type="ARBA" id="ARBA00023002"/>
    </source>
</evidence>
<dbReference type="InterPro" id="IPR023027">
    <property type="entry name" value="Mannitol_DH_CS"/>
</dbReference>
<dbReference type="OrthoDB" id="271711at2"/>
<keyword evidence="1" id="KW-0560">Oxidoreductase</keyword>
<dbReference type="PROSITE" id="PS00974">
    <property type="entry name" value="MANNITOL_DHGENASE"/>
    <property type="match status" value="1"/>
</dbReference>
<dbReference type="STRING" id="321339.SAMN05444340_101255"/>
<feature type="domain" description="Mannitol dehydrogenase C-terminal" evidence="4">
    <location>
        <begin position="283"/>
        <end position="475"/>
    </location>
</feature>
<dbReference type="InterPro" id="IPR013328">
    <property type="entry name" value="6PGD_dom2"/>
</dbReference>
<dbReference type="Gene3D" id="1.10.1040.10">
    <property type="entry name" value="N-(1-d-carboxylethyl)-l-norvaline Dehydrogenase, domain 2"/>
    <property type="match status" value="1"/>
</dbReference>
<evidence type="ECO:0000259" key="4">
    <source>
        <dbReference type="Pfam" id="PF08125"/>
    </source>
</evidence>
<feature type="domain" description="Mannitol dehydrogenase N-terminal" evidence="3">
    <location>
        <begin position="28"/>
        <end position="274"/>
    </location>
</feature>
<dbReference type="AlphaFoldDB" id="A0A1H3F817"/>
<dbReference type="Pfam" id="PF01232">
    <property type="entry name" value="Mannitol_dh"/>
    <property type="match status" value="1"/>
</dbReference>
<dbReference type="EMBL" id="FNPF01000001">
    <property type="protein sequence ID" value="SDX87111.1"/>
    <property type="molecule type" value="Genomic_DNA"/>
</dbReference>
<dbReference type="PRINTS" id="PR00084">
    <property type="entry name" value="MTLDHDRGNASE"/>
</dbReference>
<evidence type="ECO:0000259" key="3">
    <source>
        <dbReference type="Pfam" id="PF01232"/>
    </source>
</evidence>
<gene>
    <name evidence="5" type="ORF">SAMN05444340_101255</name>
</gene>
<dbReference type="InterPro" id="IPR013118">
    <property type="entry name" value="Mannitol_DH_C"/>
</dbReference>
<evidence type="ECO:0000313" key="5">
    <source>
        <dbReference type="EMBL" id="SDX87111.1"/>
    </source>
</evidence>
<protein>
    <submittedName>
        <fullName evidence="5">Fructuronate reductase</fullName>
    </submittedName>
</protein>
<dbReference type="InterPro" id="IPR036291">
    <property type="entry name" value="NAD(P)-bd_dom_sf"/>
</dbReference>
<keyword evidence="6" id="KW-1185">Reference proteome</keyword>
<dbReference type="SUPFAM" id="SSF48179">
    <property type="entry name" value="6-phosphogluconate dehydrogenase C-terminal domain-like"/>
    <property type="match status" value="1"/>
</dbReference>
<dbReference type="InterPro" id="IPR008927">
    <property type="entry name" value="6-PGluconate_DH-like_C_sf"/>
</dbReference>
<dbReference type="RefSeq" id="WP_089877998.1">
    <property type="nucleotide sequence ID" value="NZ_FNPF01000001.1"/>
</dbReference>
<dbReference type="InterPro" id="IPR013131">
    <property type="entry name" value="Mannitol_DH_N"/>
</dbReference>
<dbReference type="InterPro" id="IPR050988">
    <property type="entry name" value="Mannitol_DH/Oxidoreductase"/>
</dbReference>
<dbReference type="SUPFAM" id="SSF51735">
    <property type="entry name" value="NAD(P)-binding Rossmann-fold domains"/>
    <property type="match status" value="1"/>
</dbReference>
<dbReference type="PANTHER" id="PTHR43362">
    <property type="entry name" value="MANNITOL DEHYDROGENASE DSF1-RELATED"/>
    <property type="match status" value="1"/>
</dbReference>